<dbReference type="GO" id="GO:0003382">
    <property type="term" value="P:epithelial cell morphogenesis"/>
    <property type="evidence" value="ECO:0007669"/>
    <property type="project" value="TreeGrafter"/>
</dbReference>
<reference evidence="4" key="1">
    <citation type="submission" date="2025-08" db="UniProtKB">
        <authorList>
            <consortium name="Ensembl"/>
        </authorList>
    </citation>
    <scope>IDENTIFICATION</scope>
</reference>
<dbReference type="GO" id="GO:0007015">
    <property type="term" value="P:actin filament organization"/>
    <property type="evidence" value="ECO:0007669"/>
    <property type="project" value="TreeGrafter"/>
</dbReference>
<dbReference type="RefSeq" id="XP_014884678.1">
    <property type="nucleotide sequence ID" value="XM_015029192.1"/>
</dbReference>
<feature type="domain" description="POF1B helix-loop-helix" evidence="3">
    <location>
        <begin position="274"/>
        <end position="358"/>
    </location>
</feature>
<dbReference type="InterPro" id="IPR056240">
    <property type="entry name" value="POF1B_HlH"/>
</dbReference>
<dbReference type="PANTHER" id="PTHR22546:SF0">
    <property type="entry name" value="PROTEIN POF1B"/>
    <property type="match status" value="1"/>
</dbReference>
<keyword evidence="5" id="KW-1185">Reference proteome</keyword>
<name>A0A3B3UT17_9TELE</name>
<accession>A0A3B3UT17</accession>
<protein>
    <submittedName>
        <fullName evidence="4">POF1B actin binding protein</fullName>
    </submittedName>
</protein>
<dbReference type="CTD" id="79983"/>
<organism evidence="4 5">
    <name type="scientific">Poecilia latipinna</name>
    <name type="common">sailfin molly</name>
    <dbReference type="NCBI Taxonomy" id="48699"/>
    <lineage>
        <taxon>Eukaryota</taxon>
        <taxon>Metazoa</taxon>
        <taxon>Chordata</taxon>
        <taxon>Craniata</taxon>
        <taxon>Vertebrata</taxon>
        <taxon>Euteleostomi</taxon>
        <taxon>Actinopterygii</taxon>
        <taxon>Neopterygii</taxon>
        <taxon>Teleostei</taxon>
        <taxon>Neoteleostei</taxon>
        <taxon>Acanthomorphata</taxon>
        <taxon>Ovalentaria</taxon>
        <taxon>Atherinomorphae</taxon>
        <taxon>Cyprinodontiformes</taxon>
        <taxon>Poeciliidae</taxon>
        <taxon>Poeciliinae</taxon>
        <taxon>Poecilia</taxon>
    </lineage>
</organism>
<dbReference type="InterPro" id="IPR026186">
    <property type="entry name" value="POF1B"/>
</dbReference>
<dbReference type="GO" id="GO:0005884">
    <property type="term" value="C:actin filament"/>
    <property type="evidence" value="ECO:0007669"/>
    <property type="project" value="TreeGrafter"/>
</dbReference>
<reference evidence="4" key="2">
    <citation type="submission" date="2025-09" db="UniProtKB">
        <authorList>
            <consortium name="Ensembl"/>
        </authorList>
    </citation>
    <scope>IDENTIFICATION</scope>
</reference>
<evidence type="ECO:0000256" key="2">
    <source>
        <dbReference type="SAM" id="MobiDB-lite"/>
    </source>
</evidence>
<dbReference type="GO" id="GO:0070830">
    <property type="term" value="P:bicellular tight junction assembly"/>
    <property type="evidence" value="ECO:0007669"/>
    <property type="project" value="TreeGrafter"/>
</dbReference>
<dbReference type="GO" id="GO:0005923">
    <property type="term" value="C:bicellular tight junction"/>
    <property type="evidence" value="ECO:0007669"/>
    <property type="project" value="TreeGrafter"/>
</dbReference>
<dbReference type="PANTHER" id="PTHR22546">
    <property type="entry name" value="PREMATURE OVARIAN FAILURE, 1B"/>
    <property type="match status" value="1"/>
</dbReference>
<dbReference type="AlphaFoldDB" id="A0A3B3UT17"/>
<evidence type="ECO:0000313" key="5">
    <source>
        <dbReference type="Proteomes" id="UP000261500"/>
    </source>
</evidence>
<sequence>MSHQSTQKFQTYKTMTSEPVVQSTQKFHTYKTLTSEPVVHKTQKIQTYKTMTSEPVTTQVFSTRSVSPASPLPQVSPVSPVSPIQLSSVSNVTTLPVTAMNGSYGTMRYLVPVQQAMPQQNYMFMQQPMMQQAVVQPMMQPMVQPMVQPMYLQTLPRVNNSSSHGTEIIYQQQQQQQQNFITETDAQSSHSVFSQPSSPNKSEASLLEVEQEDDVKVELEASEDGEEDEYQPGSAVVEEVEIVNIIQQKAPSVKQKFSMSEQRETLEPTKLDTRYFGELLADVYRKNCDIHSYIFDNVSKIRGQKHTLNFSSDLKGETQEVESLIPKGANELTKQQMRYLLETRFTAEKSMRLLLSTFSSLREELMQMSEDMRRLESEKESLERDLAFKADQALQYESLIENVRESNNKLQLSLKEAQASQRSLESQLSACRSSDSVGSFKIRELEGRMRGLEKENEMLKQKLVGQSSNGNLHLKTEALTQHYRQELETLKTERDREIEKLRSQISKLQMQITTTNTTTTKSSSAESSLQLKISELLSKLEQREITIKQKEEEIRRLLMERNDSSKNVTKTIITKRYRNQYPILGLLSDDYQATSPVKEAKTIVIERTGEMIKQE</sequence>
<keyword evidence="1" id="KW-0175">Coiled coil</keyword>
<feature type="compositionally biased region" description="Low complexity" evidence="2">
    <location>
        <begin position="187"/>
        <end position="199"/>
    </location>
</feature>
<feature type="coiled-coil region" evidence="1">
    <location>
        <begin position="358"/>
        <end position="567"/>
    </location>
</feature>
<dbReference type="GO" id="GO:0051015">
    <property type="term" value="F:actin filament binding"/>
    <property type="evidence" value="ECO:0007669"/>
    <property type="project" value="TreeGrafter"/>
</dbReference>
<evidence type="ECO:0000313" key="4">
    <source>
        <dbReference type="Ensembl" id="ENSPLAP00000015794.1"/>
    </source>
</evidence>
<dbReference type="Ensembl" id="ENSPLAT00000030811.1">
    <property type="protein sequence ID" value="ENSPLAP00000015794.1"/>
    <property type="gene ID" value="ENSPLAG00000019785.1"/>
</dbReference>
<dbReference type="GeneTree" id="ENSGT00390000000141"/>
<feature type="region of interest" description="Disordered" evidence="2">
    <location>
        <begin position="170"/>
        <end position="214"/>
    </location>
</feature>
<dbReference type="Proteomes" id="UP000261500">
    <property type="component" value="Unplaced"/>
</dbReference>
<evidence type="ECO:0000256" key="1">
    <source>
        <dbReference type="SAM" id="Coils"/>
    </source>
</evidence>
<dbReference type="Pfam" id="PF24617">
    <property type="entry name" value="POF1B_HlH"/>
    <property type="match status" value="1"/>
</dbReference>
<dbReference type="GeneID" id="106945485"/>
<evidence type="ECO:0000259" key="3">
    <source>
        <dbReference type="Pfam" id="PF24617"/>
    </source>
</evidence>
<dbReference type="GO" id="GO:0005912">
    <property type="term" value="C:adherens junction"/>
    <property type="evidence" value="ECO:0007669"/>
    <property type="project" value="TreeGrafter"/>
</dbReference>
<proteinExistence type="predicted"/>